<name>A0A3N4IAP7_ASCIM</name>
<keyword evidence="1" id="KW-1133">Transmembrane helix</keyword>
<dbReference type="InterPro" id="IPR029063">
    <property type="entry name" value="SAM-dependent_MTases_sf"/>
</dbReference>
<dbReference type="GO" id="GO:0032259">
    <property type="term" value="P:methylation"/>
    <property type="evidence" value="ECO:0007669"/>
    <property type="project" value="UniProtKB-KW"/>
</dbReference>
<evidence type="ECO:0000313" key="3">
    <source>
        <dbReference type="Proteomes" id="UP000275078"/>
    </source>
</evidence>
<dbReference type="GO" id="GO:0008168">
    <property type="term" value="F:methyltransferase activity"/>
    <property type="evidence" value="ECO:0007669"/>
    <property type="project" value="UniProtKB-KW"/>
</dbReference>
<dbReference type="STRING" id="1160509.A0A3N4IAP7"/>
<keyword evidence="2" id="KW-0808">Transferase</keyword>
<organism evidence="2 3">
    <name type="scientific">Ascobolus immersus RN42</name>
    <dbReference type="NCBI Taxonomy" id="1160509"/>
    <lineage>
        <taxon>Eukaryota</taxon>
        <taxon>Fungi</taxon>
        <taxon>Dikarya</taxon>
        <taxon>Ascomycota</taxon>
        <taxon>Pezizomycotina</taxon>
        <taxon>Pezizomycetes</taxon>
        <taxon>Pezizales</taxon>
        <taxon>Ascobolaceae</taxon>
        <taxon>Ascobolus</taxon>
    </lineage>
</organism>
<dbReference type="Gene3D" id="3.40.50.150">
    <property type="entry name" value="Vaccinia Virus protein VP39"/>
    <property type="match status" value="1"/>
</dbReference>
<feature type="transmembrane region" description="Helical" evidence="1">
    <location>
        <begin position="12"/>
        <end position="35"/>
    </location>
</feature>
<dbReference type="AlphaFoldDB" id="A0A3N4IAP7"/>
<dbReference type="InterPro" id="IPR052356">
    <property type="entry name" value="Thiol_S-MT"/>
</dbReference>
<keyword evidence="1" id="KW-0472">Membrane</keyword>
<accession>A0A3N4IAP7</accession>
<dbReference type="EMBL" id="ML119681">
    <property type="protein sequence ID" value="RPA81210.1"/>
    <property type="molecule type" value="Genomic_DNA"/>
</dbReference>
<evidence type="ECO:0000313" key="2">
    <source>
        <dbReference type="EMBL" id="RPA81210.1"/>
    </source>
</evidence>
<evidence type="ECO:0000256" key="1">
    <source>
        <dbReference type="SAM" id="Phobius"/>
    </source>
</evidence>
<dbReference type="SUPFAM" id="SSF53335">
    <property type="entry name" value="S-adenosyl-L-methionine-dependent methyltransferases"/>
    <property type="match status" value="1"/>
</dbReference>
<dbReference type="PANTHER" id="PTHR45036">
    <property type="entry name" value="METHYLTRANSFERASE LIKE 7B"/>
    <property type="match status" value="1"/>
</dbReference>
<protein>
    <submittedName>
        <fullName evidence="2">S-adenosyl-L-methionine-dependent methyltransferase</fullName>
    </submittedName>
</protein>
<gene>
    <name evidence="2" type="ORF">BJ508DRAFT_414880</name>
</gene>
<keyword evidence="3" id="KW-1185">Reference proteome</keyword>
<keyword evidence="1" id="KW-0812">Transmembrane</keyword>
<dbReference type="OrthoDB" id="540004at2759"/>
<dbReference type="CDD" id="cd02440">
    <property type="entry name" value="AdoMet_MTases"/>
    <property type="match status" value="1"/>
</dbReference>
<sequence>MPDIASIMKTRVVNNLFPLFLLISAITSFNLTILINALKSPLNLISLDSLKRQSFSNFYTIFGPWMARAETPVVSQVIAAASGVVLDVGPGTGMNVRWINPEKVERVIGIEPNRFMHDELKEAIRGRELQDKYEVIGCGLEDVIPKGLVQEGSIDTIILVKVFCSVPEPKSLAPILYKLLKPGGRILVYEHVVNKKGDVLVKLLQNVYNLTWPWFFAGCDLCRDTETWLIEAGKWESVTLGRVKGEQRWAVIPHLVGELVKAKN</sequence>
<keyword evidence="2" id="KW-0489">Methyltransferase</keyword>
<dbReference type="Pfam" id="PF13489">
    <property type="entry name" value="Methyltransf_23"/>
    <property type="match status" value="1"/>
</dbReference>
<proteinExistence type="predicted"/>
<dbReference type="PANTHER" id="PTHR45036:SF1">
    <property type="entry name" value="METHYLTRANSFERASE LIKE 7A"/>
    <property type="match status" value="1"/>
</dbReference>
<dbReference type="Proteomes" id="UP000275078">
    <property type="component" value="Unassembled WGS sequence"/>
</dbReference>
<reference evidence="2 3" key="1">
    <citation type="journal article" date="2018" name="Nat. Ecol. Evol.">
        <title>Pezizomycetes genomes reveal the molecular basis of ectomycorrhizal truffle lifestyle.</title>
        <authorList>
            <person name="Murat C."/>
            <person name="Payen T."/>
            <person name="Noel B."/>
            <person name="Kuo A."/>
            <person name="Morin E."/>
            <person name="Chen J."/>
            <person name="Kohler A."/>
            <person name="Krizsan K."/>
            <person name="Balestrini R."/>
            <person name="Da Silva C."/>
            <person name="Montanini B."/>
            <person name="Hainaut M."/>
            <person name="Levati E."/>
            <person name="Barry K.W."/>
            <person name="Belfiori B."/>
            <person name="Cichocki N."/>
            <person name="Clum A."/>
            <person name="Dockter R.B."/>
            <person name="Fauchery L."/>
            <person name="Guy J."/>
            <person name="Iotti M."/>
            <person name="Le Tacon F."/>
            <person name="Lindquist E.A."/>
            <person name="Lipzen A."/>
            <person name="Malagnac F."/>
            <person name="Mello A."/>
            <person name="Molinier V."/>
            <person name="Miyauchi S."/>
            <person name="Poulain J."/>
            <person name="Riccioni C."/>
            <person name="Rubini A."/>
            <person name="Sitrit Y."/>
            <person name="Splivallo R."/>
            <person name="Traeger S."/>
            <person name="Wang M."/>
            <person name="Zifcakova L."/>
            <person name="Wipf D."/>
            <person name="Zambonelli A."/>
            <person name="Paolocci F."/>
            <person name="Nowrousian M."/>
            <person name="Ottonello S."/>
            <person name="Baldrian P."/>
            <person name="Spatafora J.W."/>
            <person name="Henrissat B."/>
            <person name="Nagy L.G."/>
            <person name="Aury J.M."/>
            <person name="Wincker P."/>
            <person name="Grigoriev I.V."/>
            <person name="Bonfante P."/>
            <person name="Martin F.M."/>
        </authorList>
    </citation>
    <scope>NUCLEOTIDE SEQUENCE [LARGE SCALE GENOMIC DNA]</scope>
    <source>
        <strain evidence="2 3">RN42</strain>
    </source>
</reference>